<dbReference type="InterPro" id="IPR000504">
    <property type="entry name" value="RRM_dom"/>
</dbReference>
<dbReference type="EMBL" id="MCFD01000002">
    <property type="protein sequence ID" value="ORX72631.1"/>
    <property type="molecule type" value="Genomic_DNA"/>
</dbReference>
<organism evidence="5 6">
    <name type="scientific">Linderina pennispora</name>
    <dbReference type="NCBI Taxonomy" id="61395"/>
    <lineage>
        <taxon>Eukaryota</taxon>
        <taxon>Fungi</taxon>
        <taxon>Fungi incertae sedis</taxon>
        <taxon>Zoopagomycota</taxon>
        <taxon>Kickxellomycotina</taxon>
        <taxon>Kickxellomycetes</taxon>
        <taxon>Kickxellales</taxon>
        <taxon>Kickxellaceae</taxon>
        <taxon>Linderina</taxon>
    </lineage>
</organism>
<dbReference type="InterPro" id="IPR012677">
    <property type="entry name" value="Nucleotide-bd_a/b_plait_sf"/>
</dbReference>
<evidence type="ECO:0000256" key="1">
    <source>
        <dbReference type="ARBA" id="ARBA00022884"/>
    </source>
</evidence>
<dbReference type="AlphaFoldDB" id="A0A1Y1WGF7"/>
<dbReference type="OrthoDB" id="5970at2759"/>
<feature type="compositionally biased region" description="Basic and acidic residues" evidence="3">
    <location>
        <begin position="265"/>
        <end position="274"/>
    </location>
</feature>
<evidence type="ECO:0000313" key="6">
    <source>
        <dbReference type="Proteomes" id="UP000193922"/>
    </source>
</evidence>
<dbReference type="SUPFAM" id="SSF54928">
    <property type="entry name" value="RNA-binding domain, RBD"/>
    <property type="match status" value="1"/>
</dbReference>
<accession>A0A1Y1WGF7</accession>
<dbReference type="STRING" id="61395.A0A1Y1WGF7"/>
<dbReference type="Proteomes" id="UP000193922">
    <property type="component" value="Unassembled WGS sequence"/>
</dbReference>
<evidence type="ECO:0000256" key="3">
    <source>
        <dbReference type="SAM" id="MobiDB-lite"/>
    </source>
</evidence>
<reference evidence="5 6" key="1">
    <citation type="submission" date="2016-07" db="EMBL/GenBank/DDBJ databases">
        <title>Pervasive Adenine N6-methylation of Active Genes in Fungi.</title>
        <authorList>
            <consortium name="DOE Joint Genome Institute"/>
            <person name="Mondo S.J."/>
            <person name="Dannebaum R.O."/>
            <person name="Kuo R.C."/>
            <person name="Labutti K."/>
            <person name="Haridas S."/>
            <person name="Kuo A."/>
            <person name="Salamov A."/>
            <person name="Ahrendt S.R."/>
            <person name="Lipzen A."/>
            <person name="Sullivan W."/>
            <person name="Andreopoulos W.B."/>
            <person name="Clum A."/>
            <person name="Lindquist E."/>
            <person name="Daum C."/>
            <person name="Ramamoorthy G.K."/>
            <person name="Gryganskyi A."/>
            <person name="Culley D."/>
            <person name="Magnuson J.K."/>
            <person name="James T.Y."/>
            <person name="O'Malley M.A."/>
            <person name="Stajich J.E."/>
            <person name="Spatafora J.W."/>
            <person name="Visel A."/>
            <person name="Grigoriev I.V."/>
        </authorList>
    </citation>
    <scope>NUCLEOTIDE SEQUENCE [LARGE SCALE GENOMIC DNA]</scope>
    <source>
        <strain evidence="5 6">ATCC 12442</strain>
    </source>
</reference>
<protein>
    <recommendedName>
        <fullName evidence="4">RRM domain-containing protein</fullName>
    </recommendedName>
</protein>
<dbReference type="SMART" id="SM00360">
    <property type="entry name" value="RRM"/>
    <property type="match status" value="1"/>
</dbReference>
<keyword evidence="1 2" id="KW-0694">RNA-binding</keyword>
<dbReference type="GO" id="GO:0003723">
    <property type="term" value="F:RNA binding"/>
    <property type="evidence" value="ECO:0007669"/>
    <property type="project" value="UniProtKB-UniRule"/>
</dbReference>
<feature type="compositionally biased region" description="Basic residues" evidence="3">
    <location>
        <begin position="146"/>
        <end position="159"/>
    </location>
</feature>
<evidence type="ECO:0000313" key="5">
    <source>
        <dbReference type="EMBL" id="ORX72631.1"/>
    </source>
</evidence>
<dbReference type="InterPro" id="IPR035979">
    <property type="entry name" value="RBD_domain_sf"/>
</dbReference>
<evidence type="ECO:0000259" key="4">
    <source>
        <dbReference type="PROSITE" id="PS50102"/>
    </source>
</evidence>
<sequence length="358" mass="40688">MRFDSAKTLFIAGFTPDITHVALCTEFEKYGRIIRCEIPPLRGSESHPYAFIEYDTSTQAQEACAAIHGKTLGNSLVTVHFAQRQQPPYFRRHPHRSYQNCYDRASQRGRGQRYSGPARNTRRMIYHDEFPPYRHRDGYRGGRYPGRFHRGGRRGRGRMHPTSDADVRTQYNNGLGDMDGDIEEGQFDHDPSFQGEEHHVRRIRHQESSQRPAHSVKNRGSLKPNSRNSRRPSEPALQQSVVYDDELESNSGGDYWLEDEDSYNEDVHGSERPSRYPTRHVIDPHSGSRSPSPIPPKEGMGSSSNARVRNRRSNSTTRRPGSGCRPSPSRYISDNDDATILTPGQSTRTTASDDATSE</sequence>
<feature type="compositionally biased region" description="Low complexity" evidence="3">
    <location>
        <begin position="346"/>
        <end position="358"/>
    </location>
</feature>
<keyword evidence="6" id="KW-1185">Reference proteome</keyword>
<name>A0A1Y1WGF7_9FUNG</name>
<comment type="caution">
    <text evidence="5">The sequence shown here is derived from an EMBL/GenBank/DDBJ whole genome shotgun (WGS) entry which is preliminary data.</text>
</comment>
<dbReference type="Pfam" id="PF00076">
    <property type="entry name" value="RRM_1"/>
    <property type="match status" value="1"/>
</dbReference>
<dbReference type="PANTHER" id="PTHR48027">
    <property type="entry name" value="HETEROGENEOUS NUCLEAR RIBONUCLEOPROTEIN 87F-RELATED"/>
    <property type="match status" value="1"/>
</dbReference>
<feature type="compositionally biased region" description="Basic and acidic residues" evidence="3">
    <location>
        <begin position="186"/>
        <end position="199"/>
    </location>
</feature>
<dbReference type="GeneID" id="63808738"/>
<proteinExistence type="predicted"/>
<evidence type="ECO:0000256" key="2">
    <source>
        <dbReference type="PROSITE-ProRule" id="PRU00176"/>
    </source>
</evidence>
<feature type="compositionally biased region" description="Low complexity" evidence="3">
    <location>
        <begin position="301"/>
        <end position="323"/>
    </location>
</feature>
<feature type="domain" description="RRM" evidence="4">
    <location>
        <begin position="7"/>
        <end position="84"/>
    </location>
</feature>
<gene>
    <name evidence="5" type="ORF">DL89DRAFT_80548</name>
</gene>
<dbReference type="Gene3D" id="3.30.70.330">
    <property type="match status" value="1"/>
</dbReference>
<dbReference type="InterPro" id="IPR052462">
    <property type="entry name" value="SLIRP/GR-RBP-like"/>
</dbReference>
<feature type="region of interest" description="Disordered" evidence="3">
    <location>
        <begin position="136"/>
        <end position="358"/>
    </location>
</feature>
<dbReference type="PROSITE" id="PS50102">
    <property type="entry name" value="RRM"/>
    <property type="match status" value="1"/>
</dbReference>
<dbReference type="RefSeq" id="XP_040745971.1">
    <property type="nucleotide sequence ID" value="XM_040892090.1"/>
</dbReference>